<name>A0ABX9IGW1_9FLAO</name>
<organism evidence="4 5">
    <name type="scientific">Chryseobacterium rhizosphaerae</name>
    <dbReference type="NCBI Taxonomy" id="395937"/>
    <lineage>
        <taxon>Bacteria</taxon>
        <taxon>Pseudomonadati</taxon>
        <taxon>Bacteroidota</taxon>
        <taxon>Flavobacteriia</taxon>
        <taxon>Flavobacteriales</taxon>
        <taxon>Weeksellaceae</taxon>
        <taxon>Chryseobacterium group</taxon>
        <taxon>Chryseobacterium</taxon>
    </lineage>
</organism>
<dbReference type="InterPro" id="IPR029052">
    <property type="entry name" value="Metallo-depent_PP-like"/>
</dbReference>
<dbReference type="Pfam" id="PF18962">
    <property type="entry name" value="Por_Secre_tail"/>
    <property type="match status" value="1"/>
</dbReference>
<protein>
    <recommendedName>
        <fullName evidence="6">Metallophosphoesterase</fullName>
    </recommendedName>
</protein>
<dbReference type="InterPro" id="IPR026444">
    <property type="entry name" value="Secre_tail"/>
</dbReference>
<comment type="caution">
    <text evidence="4">The sequence shown here is derived from an EMBL/GenBank/DDBJ whole genome shotgun (WGS) entry which is preliminary data.</text>
</comment>
<dbReference type="Gene3D" id="3.60.21.10">
    <property type="match status" value="1"/>
</dbReference>
<dbReference type="Pfam" id="PF00149">
    <property type="entry name" value="Metallophos"/>
    <property type="match status" value="1"/>
</dbReference>
<evidence type="ECO:0000256" key="1">
    <source>
        <dbReference type="ARBA" id="ARBA00022729"/>
    </source>
</evidence>
<dbReference type="InterPro" id="IPR004843">
    <property type="entry name" value="Calcineurin-like_PHP"/>
</dbReference>
<reference evidence="4 5" key="1">
    <citation type="journal article" date="2010" name="Syst. Appl. Microbiol.">
        <title>Four new species of Chryseobacterium from the rhizosphere of coastal sand dune plants, Chryseobacterium elymi sp. nov., Chryseobacterium hagamense sp. nov., Chryseobacterium lathyri sp. nov. and Chryseobacterium rhizosphaerae sp. nov.</title>
        <authorList>
            <person name="Cho S.H."/>
            <person name="Lee K.S."/>
            <person name="Shin D.S."/>
            <person name="Han J.H."/>
            <person name="Park K.S."/>
            <person name="Lee C.H."/>
            <person name="Park K.H."/>
            <person name="Kim S.B."/>
        </authorList>
    </citation>
    <scope>NUCLEOTIDE SEQUENCE [LARGE SCALE GENOMIC DNA]</scope>
    <source>
        <strain evidence="4 5">KCTC 22548</strain>
    </source>
</reference>
<evidence type="ECO:0000313" key="5">
    <source>
        <dbReference type="Proteomes" id="UP000256491"/>
    </source>
</evidence>
<evidence type="ECO:0000259" key="2">
    <source>
        <dbReference type="Pfam" id="PF00149"/>
    </source>
</evidence>
<dbReference type="PANTHER" id="PTHR22953:SF153">
    <property type="entry name" value="PURPLE ACID PHOSPHATASE"/>
    <property type="match status" value="1"/>
</dbReference>
<dbReference type="NCBIfam" id="TIGR04183">
    <property type="entry name" value="Por_Secre_tail"/>
    <property type="match status" value="1"/>
</dbReference>
<proteinExistence type="predicted"/>
<accession>A0ABX9IGW1</accession>
<gene>
    <name evidence="4" type="ORF">DRF57_19285</name>
</gene>
<dbReference type="EMBL" id="QNUF01000028">
    <property type="protein sequence ID" value="REC72392.1"/>
    <property type="molecule type" value="Genomic_DNA"/>
</dbReference>
<dbReference type="PANTHER" id="PTHR22953">
    <property type="entry name" value="ACID PHOSPHATASE RELATED"/>
    <property type="match status" value="1"/>
</dbReference>
<dbReference type="Proteomes" id="UP000256491">
    <property type="component" value="Unassembled WGS sequence"/>
</dbReference>
<dbReference type="RefSeq" id="WP_115920322.1">
    <property type="nucleotide sequence ID" value="NZ_BJYH01000037.1"/>
</dbReference>
<sequence>MKKVLILSLLFWGFLKITATITQIRWGSTTGPLDGLTIDWTSTGTSDQIRWGYTVNYEMGTFTTTQRPGISPGSSFFRYAFPIVTPNATLYYQLYDSSNNSWINQKTFKTAPPSNTTNFNFIVQGDSRNNVNTVWKNIADKVNAKNRAFTLFTGDITKSGNKVNEYNTWFDNAVDYLADNIIYHAQGNHEVPGSVDYYQTMFPLPKNNPDNTNLYYSFKYGNALFISLNSEDVQSATSPQSLWLKSTLENAKNDPSITWRIIFYHRPLVNAGKHYGEEIPRRSSWGAWFDEYDVDLILNGHDHNYQRTKPINFDSSGNVSTTTEYGTSPGKGMCEMICGGLGANLTSQTTNADVPLTSIFYEGFNYVYVTIDNAVLTAKVYTLGSQPSSTAPENLLETVIINKNSTMATHEIRANKQNPINIYPNPVTDKLNLTYDSQEMGAATIRIYDMSAREIQSFKVNKNSKNFKTTVDVSTYAKGLYNISFIMGEHKDSTIFIKQ</sequence>
<dbReference type="SUPFAM" id="SSF56300">
    <property type="entry name" value="Metallo-dependent phosphatases"/>
    <property type="match status" value="1"/>
</dbReference>
<dbReference type="InterPro" id="IPR039331">
    <property type="entry name" value="PAPs-like"/>
</dbReference>
<keyword evidence="1" id="KW-0732">Signal</keyword>
<keyword evidence="5" id="KW-1185">Reference proteome</keyword>
<evidence type="ECO:0000313" key="4">
    <source>
        <dbReference type="EMBL" id="REC72392.1"/>
    </source>
</evidence>
<evidence type="ECO:0008006" key="6">
    <source>
        <dbReference type="Google" id="ProtNLM"/>
    </source>
</evidence>
<evidence type="ECO:0000259" key="3">
    <source>
        <dbReference type="Pfam" id="PF18962"/>
    </source>
</evidence>
<feature type="domain" description="Secretion system C-terminal sorting" evidence="3">
    <location>
        <begin position="422"/>
        <end position="490"/>
    </location>
</feature>
<feature type="domain" description="Calcineurin-like phosphoesterase" evidence="2">
    <location>
        <begin position="129"/>
        <end position="305"/>
    </location>
</feature>